<reference evidence="1 2" key="1">
    <citation type="submission" date="2018-01" db="EMBL/GenBank/DDBJ databases">
        <title>Genome sequence of a Cantenovulum-like bacteria.</title>
        <authorList>
            <person name="Tan W.R."/>
            <person name="Lau N.-S."/>
            <person name="Go F."/>
            <person name="Amirul A.-A.A."/>
        </authorList>
    </citation>
    <scope>NUCLEOTIDE SEQUENCE [LARGE SCALE GENOMIC DNA]</scope>
    <source>
        <strain evidence="1 2">CCB-QB4</strain>
    </source>
</reference>
<dbReference type="Proteomes" id="UP000244441">
    <property type="component" value="Chromosome"/>
</dbReference>
<name>A0A2S0VN99_9ALTE</name>
<sequence length="568" mass="64417">MQDSTQQSFFKSQRLNRVLLASVLGAAGLLTVACSSTSVTDQDNQQGFMEKRAALIAKYSAKDGTFAALQAQADPKQLESREYWRWRIDQYMYGQYPEYQALYDTYTQGKSFQQIYDLPAENLGPKKPLPSQLPKLPSGYFSDNLQGNPHTGEYNLVGDKVYITYQGHLTDPYIASFDLKTQQWQGPYKAAESTLSKGERKIDSHGRPLIEQDALGHFHIIYGGHGGEREDGLNPYSIDTPHAGGRMLHVMSAKPNDISQFVPVNDITPFASYTASEKMDNGDIYFFTRAGTHKSPWIYYKMKNGQQRFEPPVTITWPTPQKQDPIHVDTFYIKPRKVSATDIVISSLWHTCNFNEIHDKTTYGRINTYYMRLDTTTDTFYNAQNEPLTLPITLASANKKTLAFDSTQREETPFSTMPLILDDKKPAVAYQARAKNLREWRMTKFDNGQWQHSLPMPGTTNRVVVDSGNQPIKNIITFEEVNGQTQNTALVLYKDKKGQAIFATATKQQGKQNTWRIKQQHAAVAKARMELQAVKNKQGEIVAAILNIRKGGAQRLYLWQNGQFKTPL</sequence>
<protein>
    <recommendedName>
        <fullName evidence="3">BNR repeat-containing family member</fullName>
    </recommendedName>
</protein>
<organism evidence="1 2">
    <name type="scientific">Saccharobesus litoralis</name>
    <dbReference type="NCBI Taxonomy" id="2172099"/>
    <lineage>
        <taxon>Bacteria</taxon>
        <taxon>Pseudomonadati</taxon>
        <taxon>Pseudomonadota</taxon>
        <taxon>Gammaproteobacteria</taxon>
        <taxon>Alteromonadales</taxon>
        <taxon>Alteromonadaceae</taxon>
        <taxon>Saccharobesus</taxon>
    </lineage>
</organism>
<dbReference type="RefSeq" id="WP_108601636.1">
    <property type="nucleotide sequence ID" value="NZ_CP026604.1"/>
</dbReference>
<proteinExistence type="predicted"/>
<dbReference type="OrthoDB" id="3493799at2"/>
<evidence type="ECO:0000313" key="1">
    <source>
        <dbReference type="EMBL" id="AWB65560.1"/>
    </source>
</evidence>
<keyword evidence="2" id="KW-1185">Reference proteome</keyword>
<dbReference type="KEGG" id="cate:C2869_03520"/>
<dbReference type="EMBL" id="CP026604">
    <property type="protein sequence ID" value="AWB65560.1"/>
    <property type="molecule type" value="Genomic_DNA"/>
</dbReference>
<dbReference type="AlphaFoldDB" id="A0A2S0VN99"/>
<gene>
    <name evidence="1" type="ORF">C2869_03520</name>
</gene>
<evidence type="ECO:0008006" key="3">
    <source>
        <dbReference type="Google" id="ProtNLM"/>
    </source>
</evidence>
<accession>A0A2S0VN99</accession>
<evidence type="ECO:0000313" key="2">
    <source>
        <dbReference type="Proteomes" id="UP000244441"/>
    </source>
</evidence>